<evidence type="ECO:0000256" key="9">
    <source>
        <dbReference type="SAM" id="MobiDB-lite"/>
    </source>
</evidence>
<evidence type="ECO:0000256" key="6">
    <source>
        <dbReference type="ARBA" id="ARBA00022490"/>
    </source>
</evidence>
<evidence type="ECO:0000256" key="8">
    <source>
        <dbReference type="ARBA" id="ARBA00023242"/>
    </source>
</evidence>
<dbReference type="InterPro" id="IPR027417">
    <property type="entry name" value="P-loop_NTPase"/>
</dbReference>
<dbReference type="InterPro" id="IPR008728">
    <property type="entry name" value="Elongator_complex_protein_4"/>
</dbReference>
<dbReference type="GO" id="GO:0002098">
    <property type="term" value="P:tRNA wobble uridine modification"/>
    <property type="evidence" value="ECO:0007669"/>
    <property type="project" value="InterPro"/>
</dbReference>
<evidence type="ECO:0000256" key="4">
    <source>
        <dbReference type="ARBA" id="ARBA00007573"/>
    </source>
</evidence>
<dbReference type="UniPathway" id="UPA00988"/>
<name>A0A6A2ZC98_HIBSY</name>
<dbReference type="PANTHER" id="PTHR12896">
    <property type="entry name" value="PAX6 NEIGHBOR PROTEIN PAXNEB"/>
    <property type="match status" value="1"/>
</dbReference>
<dbReference type="AlphaFoldDB" id="A0A6A2ZC98"/>
<comment type="caution">
    <text evidence="10">The sequence shown here is derived from an EMBL/GenBank/DDBJ whole genome shotgun (WGS) entry which is preliminary data.</text>
</comment>
<accession>A0A6A2ZC98</accession>
<organism evidence="10 11">
    <name type="scientific">Hibiscus syriacus</name>
    <name type="common">Rose of Sharon</name>
    <dbReference type="NCBI Taxonomy" id="106335"/>
    <lineage>
        <taxon>Eukaryota</taxon>
        <taxon>Viridiplantae</taxon>
        <taxon>Streptophyta</taxon>
        <taxon>Embryophyta</taxon>
        <taxon>Tracheophyta</taxon>
        <taxon>Spermatophyta</taxon>
        <taxon>Magnoliopsida</taxon>
        <taxon>eudicotyledons</taxon>
        <taxon>Gunneridae</taxon>
        <taxon>Pentapetalae</taxon>
        <taxon>rosids</taxon>
        <taxon>malvids</taxon>
        <taxon>Malvales</taxon>
        <taxon>Malvaceae</taxon>
        <taxon>Malvoideae</taxon>
        <taxon>Hibiscus</taxon>
    </lineage>
</organism>
<comment type="similarity">
    <text evidence="4">Belongs to the ELP4 family.</text>
</comment>
<keyword evidence="7" id="KW-0819">tRNA processing</keyword>
<dbReference type="GO" id="GO:0005737">
    <property type="term" value="C:cytoplasm"/>
    <property type="evidence" value="ECO:0007669"/>
    <property type="project" value="UniProtKB-SubCell"/>
</dbReference>
<evidence type="ECO:0000313" key="11">
    <source>
        <dbReference type="Proteomes" id="UP000436088"/>
    </source>
</evidence>
<dbReference type="PANTHER" id="PTHR12896:SF1">
    <property type="entry name" value="ELONGATOR COMPLEX PROTEIN 4"/>
    <property type="match status" value="1"/>
</dbReference>
<evidence type="ECO:0000256" key="1">
    <source>
        <dbReference type="ARBA" id="ARBA00004123"/>
    </source>
</evidence>
<dbReference type="GO" id="GO:0008023">
    <property type="term" value="C:transcription elongation factor complex"/>
    <property type="evidence" value="ECO:0007669"/>
    <property type="project" value="TreeGrafter"/>
</dbReference>
<evidence type="ECO:0000313" key="10">
    <source>
        <dbReference type="EMBL" id="KAE8689120.1"/>
    </source>
</evidence>
<protein>
    <recommendedName>
        <fullName evidence="5">Elongator complex protein 4</fullName>
    </recommendedName>
</protein>
<proteinExistence type="inferred from homology"/>
<evidence type="ECO:0000256" key="3">
    <source>
        <dbReference type="ARBA" id="ARBA00005043"/>
    </source>
</evidence>
<evidence type="ECO:0000256" key="2">
    <source>
        <dbReference type="ARBA" id="ARBA00004496"/>
    </source>
</evidence>
<feature type="region of interest" description="Disordered" evidence="9">
    <location>
        <begin position="25"/>
        <end position="71"/>
    </location>
</feature>
<dbReference type="Proteomes" id="UP000436088">
    <property type="component" value="Unassembled WGS sequence"/>
</dbReference>
<dbReference type="EMBL" id="VEPZ02001173">
    <property type="protein sequence ID" value="KAE8689120.1"/>
    <property type="molecule type" value="Genomic_DNA"/>
</dbReference>
<dbReference type="GO" id="GO:0033588">
    <property type="term" value="C:elongator holoenzyme complex"/>
    <property type="evidence" value="ECO:0007669"/>
    <property type="project" value="InterPro"/>
</dbReference>
<feature type="compositionally biased region" description="Acidic residues" evidence="9">
    <location>
        <begin position="33"/>
        <end position="62"/>
    </location>
</feature>
<evidence type="ECO:0000256" key="5">
    <source>
        <dbReference type="ARBA" id="ARBA00020265"/>
    </source>
</evidence>
<reference evidence="10" key="1">
    <citation type="submission" date="2019-09" db="EMBL/GenBank/DDBJ databases">
        <title>Draft genome information of white flower Hibiscus syriacus.</title>
        <authorList>
            <person name="Kim Y.-M."/>
        </authorList>
    </citation>
    <scope>NUCLEOTIDE SEQUENCE [LARGE SCALE GENOMIC DNA]</scope>
    <source>
        <strain evidence="10">YM2019G1</strain>
    </source>
</reference>
<evidence type="ECO:0000256" key="7">
    <source>
        <dbReference type="ARBA" id="ARBA00022694"/>
    </source>
</evidence>
<comment type="subcellular location">
    <subcellularLocation>
        <location evidence="2">Cytoplasm</location>
    </subcellularLocation>
    <subcellularLocation>
        <location evidence="1">Nucleus</location>
    </subcellularLocation>
</comment>
<sequence>MASSLYSSMIPMIYLDSLPKGSHLLDKAKTEGETEDDGEDEDEYEDDDGNRDEDGDNEEEEELTKRNRLKRRSFSLKRQRQHFLKVRLQGSQGKPKFKNQESLRSQYCLAFCFLTLPTAMATAKIRSSSFSRNLSTAAPSVGPILIGNGFLLGSLVMVMEDAEAPQHMLLLRNFMTRGLVHGQHLLYASPVRDPRGVLGTLPSPAVSKYDKSREPDPNQEKGMRIAWQYKKYFSENQLTFDGQRDGKREYSNEFDLRKPLERHLINGQCIDCVSIHDFSDLFTLHD</sequence>
<keyword evidence="6" id="KW-0963">Cytoplasm</keyword>
<keyword evidence="8" id="KW-0539">Nucleus</keyword>
<dbReference type="Gene3D" id="3.40.50.300">
    <property type="entry name" value="P-loop containing nucleotide triphosphate hydrolases"/>
    <property type="match status" value="1"/>
</dbReference>
<gene>
    <name evidence="10" type="ORF">F3Y22_tig00110943pilonHSYRG00123</name>
</gene>
<comment type="pathway">
    <text evidence="3">tRNA modification; 5-methoxycarbonylmethyl-2-thiouridine-tRNA biosynthesis.</text>
</comment>
<dbReference type="Pfam" id="PF05625">
    <property type="entry name" value="PAXNEB"/>
    <property type="match status" value="1"/>
</dbReference>
<keyword evidence="11" id="KW-1185">Reference proteome</keyword>